<protein>
    <recommendedName>
        <fullName evidence="3">DUF1214 domain-containing protein</fullName>
    </recommendedName>
</protein>
<reference evidence="2" key="1">
    <citation type="submission" date="2016-06" db="EMBL/GenBank/DDBJ databases">
        <authorList>
            <person name="Hehemann J.-H."/>
            <person name="Arevalo P."/>
            <person name="Datta M.S."/>
            <person name="Polz M.F."/>
        </authorList>
    </citation>
    <scope>NUCLEOTIDE SEQUENCE [LARGE SCALE GENOMIC DNA]</scope>
    <source>
        <strain evidence="2">9CSC122</strain>
    </source>
</reference>
<sequence length="72" mass="7966">MEKNEQGINSLNNLTAKPNKDGGATVHFGGCEDGRINCIPVTDGWNYIVRMYQPKDSVLDGSWKFPDPTPVK</sequence>
<comment type="caution">
    <text evidence="1">The sequence shown here is derived from an EMBL/GenBank/DDBJ whole genome shotgun (WGS) entry which is preliminary data.</text>
</comment>
<gene>
    <name evidence="1" type="ORF">A6E14_16805</name>
</gene>
<dbReference type="Proteomes" id="UP000093173">
    <property type="component" value="Unassembled WGS sequence"/>
</dbReference>
<evidence type="ECO:0008006" key="3">
    <source>
        <dbReference type="Google" id="ProtNLM"/>
    </source>
</evidence>
<dbReference type="AlphaFoldDB" id="A0A1B9R389"/>
<evidence type="ECO:0000313" key="1">
    <source>
        <dbReference type="EMBL" id="OCH78719.1"/>
    </source>
</evidence>
<keyword evidence="2" id="KW-1185">Reference proteome</keyword>
<dbReference type="EMBL" id="MAJZ01000021">
    <property type="protein sequence ID" value="OCH78719.1"/>
    <property type="molecule type" value="Genomic_DNA"/>
</dbReference>
<evidence type="ECO:0000313" key="2">
    <source>
        <dbReference type="Proteomes" id="UP000093173"/>
    </source>
</evidence>
<dbReference type="Gene3D" id="2.60.120.1600">
    <property type="match status" value="1"/>
</dbReference>
<name>A0A1B9R389_9VIBR</name>
<dbReference type="SUPFAM" id="SSF160935">
    <property type="entry name" value="VPA0735-like"/>
    <property type="match status" value="1"/>
</dbReference>
<proteinExistence type="predicted"/>
<accession>A0A1B9R389</accession>
<organism evidence="1 2">
    <name type="scientific">Vibrio genomosp. F10</name>
    <dbReference type="NCBI Taxonomy" id="723171"/>
    <lineage>
        <taxon>Bacteria</taxon>
        <taxon>Pseudomonadati</taxon>
        <taxon>Pseudomonadota</taxon>
        <taxon>Gammaproteobacteria</taxon>
        <taxon>Vibrionales</taxon>
        <taxon>Vibrionaceae</taxon>
        <taxon>Vibrio</taxon>
    </lineage>
</organism>